<dbReference type="AlphaFoldDB" id="A0A9N8VII5"/>
<dbReference type="GO" id="GO:0005737">
    <property type="term" value="C:cytoplasm"/>
    <property type="evidence" value="ECO:0007669"/>
    <property type="project" value="TreeGrafter"/>
</dbReference>
<evidence type="ECO:0000313" key="5">
    <source>
        <dbReference type="Proteomes" id="UP000789739"/>
    </source>
</evidence>
<dbReference type="Gene3D" id="3.30.710.10">
    <property type="entry name" value="Potassium Channel Kv1.1, Chain A"/>
    <property type="match status" value="1"/>
</dbReference>
<dbReference type="SMART" id="SM00225">
    <property type="entry name" value="BTB"/>
    <property type="match status" value="1"/>
</dbReference>
<dbReference type="InterPro" id="IPR006571">
    <property type="entry name" value="TLDc_dom"/>
</dbReference>
<dbReference type="InterPro" id="IPR000210">
    <property type="entry name" value="BTB/POZ_dom"/>
</dbReference>
<dbReference type="PROSITE" id="PS51886">
    <property type="entry name" value="TLDC"/>
    <property type="match status" value="1"/>
</dbReference>
<dbReference type="InterPro" id="IPR011705">
    <property type="entry name" value="BACK"/>
</dbReference>
<dbReference type="SUPFAM" id="SSF54695">
    <property type="entry name" value="POZ domain"/>
    <property type="match status" value="1"/>
</dbReference>
<dbReference type="Proteomes" id="UP000789739">
    <property type="component" value="Unassembled WGS sequence"/>
</dbReference>
<evidence type="ECO:0000259" key="2">
    <source>
        <dbReference type="PROSITE" id="PS50097"/>
    </source>
</evidence>
<dbReference type="Pfam" id="PF07707">
    <property type="entry name" value="BACK"/>
    <property type="match status" value="1"/>
</dbReference>
<protein>
    <submittedName>
        <fullName evidence="4">6778_t:CDS:1</fullName>
    </submittedName>
</protein>
<feature type="compositionally biased region" description="Polar residues" evidence="1">
    <location>
        <begin position="317"/>
        <end position="329"/>
    </location>
</feature>
<dbReference type="PANTHER" id="PTHR46306">
    <property type="entry name" value="BTB/POZ DOMAIN-CONTAINING PROTEIN 9"/>
    <property type="match status" value="1"/>
</dbReference>
<organism evidence="4 5">
    <name type="scientific">Paraglomus brasilianum</name>
    <dbReference type="NCBI Taxonomy" id="144538"/>
    <lineage>
        <taxon>Eukaryota</taxon>
        <taxon>Fungi</taxon>
        <taxon>Fungi incertae sedis</taxon>
        <taxon>Mucoromycota</taxon>
        <taxon>Glomeromycotina</taxon>
        <taxon>Glomeromycetes</taxon>
        <taxon>Paraglomerales</taxon>
        <taxon>Paraglomeraceae</taxon>
        <taxon>Paraglomus</taxon>
    </lineage>
</organism>
<dbReference type="PROSITE" id="PS50097">
    <property type="entry name" value="BTB"/>
    <property type="match status" value="1"/>
</dbReference>
<gene>
    <name evidence="4" type="ORF">PBRASI_LOCUS28</name>
</gene>
<evidence type="ECO:0000259" key="3">
    <source>
        <dbReference type="PROSITE" id="PS51886"/>
    </source>
</evidence>
<feature type="region of interest" description="Disordered" evidence="1">
    <location>
        <begin position="313"/>
        <end position="350"/>
    </location>
</feature>
<dbReference type="EMBL" id="CAJVPI010000002">
    <property type="protein sequence ID" value="CAG8451004.1"/>
    <property type="molecule type" value="Genomic_DNA"/>
</dbReference>
<accession>A0A9N8VII5</accession>
<feature type="domain" description="TLDc" evidence="3">
    <location>
        <begin position="379"/>
        <end position="502"/>
    </location>
</feature>
<evidence type="ECO:0000313" key="4">
    <source>
        <dbReference type="EMBL" id="CAG8451004.1"/>
    </source>
</evidence>
<dbReference type="Pfam" id="PF07534">
    <property type="entry name" value="TLD"/>
    <property type="match status" value="1"/>
</dbReference>
<comment type="caution">
    <text evidence="4">The sequence shown here is derived from an EMBL/GenBank/DDBJ whole genome shotgun (WGS) entry which is preliminary data.</text>
</comment>
<sequence length="502" mass="56889">MASDFLALLSRDFGHILESRDYVDLSIKSGKESDVKLFEAHSLVVCARCPYFKTILEKNINMNKKSSYFVKLENISPDIFEPLLKYIYTGSLPISKHSAEELLSLLLAAKELGLKDLVSYFQTRLVTHHSSYLLRNIISINKLATANSELFTVLDQYCKKIVDSQPSILFRSSEFTTLDEGILVSLLQRDDLQIPESSVFDYIFTWGLARHPSVDEDPGTWTAENVESLRDTLKECIPLIRWFHIPSCDFVDRVKIFEKLLPEELYYDLLRHYMVPNYEPTFIVLPPRNRSSQVVQILKQIVSADCARRNGRRSIAANESNKGKSTSCHNGLRSLSEKSNSQVSSKRTRRLYRLSDSEEESITAPLTRIYIENDRLRSVLLTRAQSNWLASIIQPNSPSTLTFTLLLRGTRDGFSSEVFHSLCTKVGPTITVARVALSNELVGGYNPLNWISTLDFDYAETDSSFLFALRGQQETGLVSRVTDTSTAVRYHKNYGPIFGGGT</sequence>
<dbReference type="InterPro" id="IPR052407">
    <property type="entry name" value="BTB_POZ_domain_cont_9"/>
</dbReference>
<dbReference type="InterPro" id="IPR011333">
    <property type="entry name" value="SKP1/BTB/POZ_sf"/>
</dbReference>
<proteinExistence type="predicted"/>
<dbReference type="Gene3D" id="1.25.40.420">
    <property type="match status" value="1"/>
</dbReference>
<keyword evidence="5" id="KW-1185">Reference proteome</keyword>
<name>A0A9N8VII5_9GLOM</name>
<dbReference type="Pfam" id="PF00651">
    <property type="entry name" value="BTB"/>
    <property type="match status" value="1"/>
</dbReference>
<dbReference type="OrthoDB" id="2372300at2759"/>
<dbReference type="PANTHER" id="PTHR46306:SF1">
    <property type="entry name" value="BTB_POZ DOMAIN-CONTAINING PROTEIN 9"/>
    <property type="match status" value="1"/>
</dbReference>
<reference evidence="4" key="1">
    <citation type="submission" date="2021-06" db="EMBL/GenBank/DDBJ databases">
        <authorList>
            <person name="Kallberg Y."/>
            <person name="Tangrot J."/>
            <person name="Rosling A."/>
        </authorList>
    </citation>
    <scope>NUCLEOTIDE SEQUENCE</scope>
    <source>
        <strain evidence="4">BR232B</strain>
    </source>
</reference>
<evidence type="ECO:0000256" key="1">
    <source>
        <dbReference type="SAM" id="MobiDB-lite"/>
    </source>
</evidence>
<feature type="domain" description="BTB" evidence="2">
    <location>
        <begin position="23"/>
        <end position="96"/>
    </location>
</feature>
<dbReference type="CDD" id="cd18186">
    <property type="entry name" value="BTB_POZ_ZBTB_KLHL-like"/>
    <property type="match status" value="1"/>
</dbReference>